<evidence type="ECO:0000256" key="12">
    <source>
        <dbReference type="PIRSR" id="PIRSR600823-1"/>
    </source>
</evidence>
<dbReference type="InterPro" id="IPR000823">
    <property type="entry name" value="Peroxidase_pln"/>
</dbReference>
<dbReference type="EMBL" id="JAQQAF010000003">
    <property type="protein sequence ID" value="KAJ8501107.1"/>
    <property type="molecule type" value="Genomic_DNA"/>
</dbReference>
<feature type="binding site" evidence="13">
    <location>
        <position position="78"/>
    </location>
    <ligand>
        <name>Ca(2+)</name>
        <dbReference type="ChEBI" id="CHEBI:29108"/>
        <label>1</label>
    </ligand>
</feature>
<keyword evidence="4" id="KW-0349">Heme</keyword>
<feature type="binding site" evidence="13">
    <location>
        <position position="81"/>
    </location>
    <ligand>
        <name>Ca(2+)</name>
        <dbReference type="ChEBI" id="CHEBI:29108"/>
        <label>1</label>
    </ligand>
</feature>
<dbReference type="Gene3D" id="1.10.520.10">
    <property type="match status" value="1"/>
</dbReference>
<comment type="catalytic activity">
    <reaction evidence="1">
        <text>2 a phenolic donor + H2O2 = 2 a phenolic radical donor + 2 H2O</text>
        <dbReference type="Rhea" id="RHEA:56136"/>
        <dbReference type="ChEBI" id="CHEBI:15377"/>
        <dbReference type="ChEBI" id="CHEBI:16240"/>
        <dbReference type="ChEBI" id="CHEBI:139520"/>
        <dbReference type="ChEBI" id="CHEBI:139521"/>
        <dbReference type="EC" id="1.11.1.7"/>
    </reaction>
</comment>
<dbReference type="GO" id="GO:0046872">
    <property type="term" value="F:metal ion binding"/>
    <property type="evidence" value="ECO:0007669"/>
    <property type="project" value="UniProtKB-KW"/>
</dbReference>
<accession>A0AAV8RNS3</accession>
<comment type="cofactor">
    <cofactor evidence="2">
        <name>heme b</name>
        <dbReference type="ChEBI" id="CHEBI:60344"/>
    </cofactor>
</comment>
<feature type="site" description="Transition state stabilizer" evidence="14">
    <location>
        <position position="73"/>
    </location>
</feature>
<feature type="disulfide bond" evidence="15">
    <location>
        <begin position="46"/>
        <end position="127"/>
    </location>
</feature>
<feature type="chain" id="PRO_5043709465" description="Plant heme peroxidase family profile domain-containing protein" evidence="17">
    <location>
        <begin position="28"/>
        <end position="252"/>
    </location>
</feature>
<evidence type="ECO:0000256" key="11">
    <source>
        <dbReference type="ARBA" id="ARBA00023324"/>
    </source>
</evidence>
<keyword evidence="17" id="KW-0732">Signal</keyword>
<evidence type="ECO:0000256" key="15">
    <source>
        <dbReference type="PIRSR" id="PIRSR600823-5"/>
    </source>
</evidence>
<feature type="domain" description="Plant heme peroxidase family profile" evidence="18">
    <location>
        <begin position="36"/>
        <end position="252"/>
    </location>
</feature>
<dbReference type="GO" id="GO:0042744">
    <property type="term" value="P:hydrogen peroxide catabolic process"/>
    <property type="evidence" value="ECO:0007669"/>
    <property type="project" value="UniProtKB-KW"/>
</dbReference>
<evidence type="ECO:0000313" key="19">
    <source>
        <dbReference type="EMBL" id="KAJ8501107.1"/>
    </source>
</evidence>
<dbReference type="GO" id="GO:0140825">
    <property type="term" value="F:lactoperoxidase activity"/>
    <property type="evidence" value="ECO:0007669"/>
    <property type="project" value="UniProtKB-EC"/>
</dbReference>
<comment type="caution">
    <text evidence="19">The sequence shown here is derived from an EMBL/GenBank/DDBJ whole genome shotgun (WGS) entry which is preliminary data.</text>
</comment>
<proteinExistence type="inferred from homology"/>
<feature type="binding site" evidence="13">
    <location>
        <position position="99"/>
    </location>
    <ligand>
        <name>Ca(2+)</name>
        <dbReference type="ChEBI" id="CHEBI:29108"/>
        <label>1</label>
    </ligand>
</feature>
<dbReference type="FunFam" id="1.10.520.10:FF:000009">
    <property type="entry name" value="Peroxidase"/>
    <property type="match status" value="1"/>
</dbReference>
<evidence type="ECO:0000256" key="13">
    <source>
        <dbReference type="PIRSR" id="PIRSR600823-3"/>
    </source>
</evidence>
<evidence type="ECO:0000256" key="6">
    <source>
        <dbReference type="ARBA" id="ARBA00022837"/>
    </source>
</evidence>
<feature type="binding site" evidence="13">
    <location>
        <position position="83"/>
    </location>
    <ligand>
        <name>Ca(2+)</name>
        <dbReference type="ChEBI" id="CHEBI:29108"/>
        <label>1</label>
    </ligand>
</feature>
<gene>
    <name evidence="19" type="ORF">OPV22_011659</name>
</gene>
<evidence type="ECO:0000256" key="17">
    <source>
        <dbReference type="SAM" id="SignalP"/>
    </source>
</evidence>
<dbReference type="PRINTS" id="PR00458">
    <property type="entry name" value="PEROXIDASE"/>
</dbReference>
<keyword evidence="5 13" id="KW-0479">Metal-binding</keyword>
<evidence type="ECO:0000256" key="9">
    <source>
        <dbReference type="ARBA" id="ARBA00023157"/>
    </source>
</evidence>
<sequence length="252" mass="26869">MAASPALSSVLLLLLSGIAFFSASSRAYEYPPIVSGLSFDFYKSACPNVEPLVRNFLSQLFKKDIGLAAALLRVHFHDCFVQGCDGSILLDGSAGGPSEKNAPPNLTLRPAAFKAINDLQKLVTKACGQVVSCADISALAARDSVLLSGGPDYMCDELVLQARSSIAFLRVSLGFRARFISSVPPNPTPATVRRARGSGNILHRLPQGLSRVSRLPRAGSPTGRNGPSQSICWATSVRTTCYPASFVVQERR</sequence>
<evidence type="ECO:0000256" key="14">
    <source>
        <dbReference type="PIRSR" id="PIRSR600823-4"/>
    </source>
</evidence>
<evidence type="ECO:0000256" key="3">
    <source>
        <dbReference type="ARBA" id="ARBA00022559"/>
    </source>
</evidence>
<keyword evidence="20" id="KW-1185">Reference proteome</keyword>
<evidence type="ECO:0000256" key="5">
    <source>
        <dbReference type="ARBA" id="ARBA00022723"/>
    </source>
</evidence>
<keyword evidence="7" id="KW-0560">Oxidoreductase</keyword>
<reference evidence="19 20" key="1">
    <citation type="submission" date="2022-12" db="EMBL/GenBank/DDBJ databases">
        <title>Chromosome-scale assembly of the Ensete ventricosum genome.</title>
        <authorList>
            <person name="Dussert Y."/>
            <person name="Stocks J."/>
            <person name="Wendawek A."/>
            <person name="Woldeyes F."/>
            <person name="Nichols R.A."/>
            <person name="Borrell J.S."/>
        </authorList>
    </citation>
    <scope>NUCLEOTIDE SEQUENCE [LARGE SCALE GENOMIC DNA]</scope>
    <source>
        <strain evidence="20">cv. Maze</strain>
        <tissue evidence="19">Seeds</tissue>
    </source>
</reference>
<dbReference type="Proteomes" id="UP001222027">
    <property type="component" value="Unassembled WGS sequence"/>
</dbReference>
<feature type="disulfide bond" evidence="15">
    <location>
        <begin position="79"/>
        <end position="84"/>
    </location>
</feature>
<feature type="signal peptide" evidence="17">
    <location>
        <begin position="1"/>
        <end position="27"/>
    </location>
</feature>
<organism evidence="19 20">
    <name type="scientific">Ensete ventricosum</name>
    <name type="common">Abyssinian banana</name>
    <name type="synonym">Musa ensete</name>
    <dbReference type="NCBI Taxonomy" id="4639"/>
    <lineage>
        <taxon>Eukaryota</taxon>
        <taxon>Viridiplantae</taxon>
        <taxon>Streptophyta</taxon>
        <taxon>Embryophyta</taxon>
        <taxon>Tracheophyta</taxon>
        <taxon>Spermatophyta</taxon>
        <taxon>Magnoliopsida</taxon>
        <taxon>Liliopsida</taxon>
        <taxon>Zingiberales</taxon>
        <taxon>Musaceae</taxon>
        <taxon>Ensete</taxon>
    </lineage>
</organism>
<keyword evidence="9 15" id="KW-1015">Disulfide bond</keyword>
<dbReference type="GO" id="GO:0020037">
    <property type="term" value="F:heme binding"/>
    <property type="evidence" value="ECO:0007669"/>
    <property type="project" value="InterPro"/>
</dbReference>
<dbReference type="InterPro" id="IPR019794">
    <property type="entry name" value="Peroxidases_AS"/>
</dbReference>
<dbReference type="PRINTS" id="PR00461">
    <property type="entry name" value="PLPEROXIDASE"/>
</dbReference>
<protein>
    <recommendedName>
        <fullName evidence="18">Plant heme peroxidase family profile domain-containing protein</fullName>
    </recommendedName>
</protein>
<evidence type="ECO:0000256" key="4">
    <source>
        <dbReference type="ARBA" id="ARBA00022617"/>
    </source>
</evidence>
<evidence type="ECO:0000256" key="7">
    <source>
        <dbReference type="ARBA" id="ARBA00023002"/>
    </source>
</evidence>
<comment type="cofactor">
    <cofactor evidence="13">
        <name>Ca(2+)</name>
        <dbReference type="ChEBI" id="CHEBI:29108"/>
    </cofactor>
    <text evidence="13">Binds 2 calcium ions per subunit.</text>
</comment>
<evidence type="ECO:0000256" key="1">
    <source>
        <dbReference type="ARBA" id="ARBA00000189"/>
    </source>
</evidence>
<keyword evidence="3" id="KW-0575">Peroxidase</keyword>
<feature type="active site" description="Proton acceptor" evidence="12">
    <location>
        <position position="77"/>
    </location>
</feature>
<keyword evidence="11" id="KW-0376">Hydrogen peroxide</keyword>
<dbReference type="InterPro" id="IPR002016">
    <property type="entry name" value="Haem_peroxidase"/>
</dbReference>
<dbReference type="SUPFAM" id="SSF48113">
    <property type="entry name" value="Heme-dependent peroxidases"/>
    <property type="match status" value="1"/>
</dbReference>
<keyword evidence="10" id="KW-0325">Glycoprotein</keyword>
<keyword evidence="8" id="KW-0408">Iron</keyword>
<evidence type="ECO:0000256" key="16">
    <source>
        <dbReference type="RuleBase" id="RU004241"/>
    </source>
</evidence>
<dbReference type="InterPro" id="IPR010255">
    <property type="entry name" value="Haem_peroxidase_sf"/>
</dbReference>
<dbReference type="PANTHER" id="PTHR31235">
    <property type="entry name" value="PEROXIDASE 25-RELATED"/>
    <property type="match status" value="1"/>
</dbReference>
<dbReference type="PROSITE" id="PS00436">
    <property type="entry name" value="PEROXIDASE_2"/>
    <property type="match status" value="1"/>
</dbReference>
<feature type="binding site" evidence="13">
    <location>
        <position position="85"/>
    </location>
    <ligand>
        <name>Ca(2+)</name>
        <dbReference type="ChEBI" id="CHEBI:29108"/>
        <label>1</label>
    </ligand>
</feature>
<name>A0AAV8RNS3_ENSVE</name>
<dbReference type="Pfam" id="PF00141">
    <property type="entry name" value="peroxidase"/>
    <property type="match status" value="1"/>
</dbReference>
<evidence type="ECO:0000259" key="18">
    <source>
        <dbReference type="PROSITE" id="PS50873"/>
    </source>
</evidence>
<evidence type="ECO:0000256" key="10">
    <source>
        <dbReference type="ARBA" id="ARBA00023180"/>
    </source>
</evidence>
<comment type="similarity">
    <text evidence="16">Belongs to the peroxidase family.</text>
</comment>
<dbReference type="AlphaFoldDB" id="A0AAV8RNS3"/>
<evidence type="ECO:0000313" key="20">
    <source>
        <dbReference type="Proteomes" id="UP001222027"/>
    </source>
</evidence>
<evidence type="ECO:0000256" key="2">
    <source>
        <dbReference type="ARBA" id="ARBA00001970"/>
    </source>
</evidence>
<dbReference type="PROSITE" id="PS50873">
    <property type="entry name" value="PEROXIDASE_4"/>
    <property type="match status" value="1"/>
</dbReference>
<evidence type="ECO:0000256" key="8">
    <source>
        <dbReference type="ARBA" id="ARBA00023004"/>
    </source>
</evidence>
<feature type="binding site" evidence="13">
    <location>
        <position position="87"/>
    </location>
    <ligand>
        <name>Ca(2+)</name>
        <dbReference type="ChEBI" id="CHEBI:29108"/>
        <label>1</label>
    </ligand>
</feature>
<dbReference type="GO" id="GO:0006979">
    <property type="term" value="P:response to oxidative stress"/>
    <property type="evidence" value="ECO:0007669"/>
    <property type="project" value="InterPro"/>
</dbReference>
<keyword evidence="6 13" id="KW-0106">Calcium</keyword>